<organism evidence="1 2">
    <name type="scientific">Trichocladium antarcticum</name>
    <dbReference type="NCBI Taxonomy" id="1450529"/>
    <lineage>
        <taxon>Eukaryota</taxon>
        <taxon>Fungi</taxon>
        <taxon>Dikarya</taxon>
        <taxon>Ascomycota</taxon>
        <taxon>Pezizomycotina</taxon>
        <taxon>Sordariomycetes</taxon>
        <taxon>Sordariomycetidae</taxon>
        <taxon>Sordariales</taxon>
        <taxon>Chaetomiaceae</taxon>
        <taxon>Trichocladium</taxon>
    </lineage>
</organism>
<accession>A0AAN6UGR2</accession>
<keyword evidence="2" id="KW-1185">Reference proteome</keyword>
<dbReference type="Pfam" id="PF09351">
    <property type="entry name" value="DUF1993"/>
    <property type="match status" value="1"/>
</dbReference>
<protein>
    <submittedName>
        <fullName evidence="1">Uncharacterized protein</fullName>
    </submittedName>
</protein>
<dbReference type="EMBL" id="MU853416">
    <property type="protein sequence ID" value="KAK4132717.1"/>
    <property type="molecule type" value="Genomic_DNA"/>
</dbReference>
<dbReference type="SUPFAM" id="SSF109854">
    <property type="entry name" value="DinB/YfiT-like putative metalloenzymes"/>
    <property type="match status" value="1"/>
</dbReference>
<dbReference type="PANTHER" id="PTHR36922">
    <property type="entry name" value="BLL2446 PROTEIN"/>
    <property type="match status" value="1"/>
</dbReference>
<dbReference type="AlphaFoldDB" id="A0AAN6UGR2"/>
<dbReference type="Gene3D" id="1.20.120.450">
    <property type="entry name" value="dinb family like domain"/>
    <property type="match status" value="1"/>
</dbReference>
<evidence type="ECO:0000313" key="1">
    <source>
        <dbReference type="EMBL" id="KAK4132717.1"/>
    </source>
</evidence>
<proteinExistence type="predicted"/>
<dbReference type="PANTHER" id="PTHR36922:SF1">
    <property type="entry name" value="DUF1993 DOMAIN-CONTAINING PROTEIN"/>
    <property type="match status" value="1"/>
</dbReference>
<reference evidence="1" key="1">
    <citation type="journal article" date="2023" name="Mol. Phylogenet. Evol.">
        <title>Genome-scale phylogeny and comparative genomics of the fungal order Sordariales.</title>
        <authorList>
            <person name="Hensen N."/>
            <person name="Bonometti L."/>
            <person name="Westerberg I."/>
            <person name="Brannstrom I.O."/>
            <person name="Guillou S."/>
            <person name="Cros-Aarteil S."/>
            <person name="Calhoun S."/>
            <person name="Haridas S."/>
            <person name="Kuo A."/>
            <person name="Mondo S."/>
            <person name="Pangilinan J."/>
            <person name="Riley R."/>
            <person name="LaButti K."/>
            <person name="Andreopoulos B."/>
            <person name="Lipzen A."/>
            <person name="Chen C."/>
            <person name="Yan M."/>
            <person name="Daum C."/>
            <person name="Ng V."/>
            <person name="Clum A."/>
            <person name="Steindorff A."/>
            <person name="Ohm R.A."/>
            <person name="Martin F."/>
            <person name="Silar P."/>
            <person name="Natvig D.O."/>
            <person name="Lalanne C."/>
            <person name="Gautier V."/>
            <person name="Ament-Velasquez S.L."/>
            <person name="Kruys A."/>
            <person name="Hutchinson M.I."/>
            <person name="Powell A.J."/>
            <person name="Barry K."/>
            <person name="Miller A.N."/>
            <person name="Grigoriev I.V."/>
            <person name="Debuchy R."/>
            <person name="Gladieux P."/>
            <person name="Hiltunen Thoren M."/>
            <person name="Johannesson H."/>
        </authorList>
    </citation>
    <scope>NUCLEOTIDE SEQUENCE</scope>
    <source>
        <strain evidence="1">CBS 123565</strain>
    </source>
</reference>
<name>A0AAN6UGR2_9PEZI</name>
<comment type="caution">
    <text evidence="1">The sequence shown here is derived from an EMBL/GenBank/DDBJ whole genome shotgun (WGS) entry which is preliminary data.</text>
</comment>
<dbReference type="Proteomes" id="UP001304895">
    <property type="component" value="Unassembled WGS sequence"/>
</dbReference>
<dbReference type="InterPro" id="IPR018531">
    <property type="entry name" value="DUF1993"/>
</dbReference>
<sequence length="165" mass="17603">MSPPTLPLYDATIGLSTQSLQALQGLLKKAQAHPEADSIAATRLAPDMLPFAFQVLTVSSFAKKTVERLAPAKAAGLGAWEDNHNSSLAELAARVDKTLALLATVNFGPDHVGVAAPGDRYVLGYAIPNMFFHLSMAYAILRTKGVELGKADYIGPFVKDFFPGF</sequence>
<reference evidence="1" key="2">
    <citation type="submission" date="2023-05" db="EMBL/GenBank/DDBJ databases">
        <authorList>
            <consortium name="Lawrence Berkeley National Laboratory"/>
            <person name="Steindorff A."/>
            <person name="Hensen N."/>
            <person name="Bonometti L."/>
            <person name="Westerberg I."/>
            <person name="Brannstrom I.O."/>
            <person name="Guillou S."/>
            <person name="Cros-Aarteil S."/>
            <person name="Calhoun S."/>
            <person name="Haridas S."/>
            <person name="Kuo A."/>
            <person name="Mondo S."/>
            <person name="Pangilinan J."/>
            <person name="Riley R."/>
            <person name="Labutti K."/>
            <person name="Andreopoulos B."/>
            <person name="Lipzen A."/>
            <person name="Chen C."/>
            <person name="Yanf M."/>
            <person name="Daum C."/>
            <person name="Ng V."/>
            <person name="Clum A."/>
            <person name="Ohm R."/>
            <person name="Martin F."/>
            <person name="Silar P."/>
            <person name="Natvig D."/>
            <person name="Lalanne C."/>
            <person name="Gautier V."/>
            <person name="Ament-Velasquez S.L."/>
            <person name="Kruys A."/>
            <person name="Hutchinson M.I."/>
            <person name="Powell A.J."/>
            <person name="Barry K."/>
            <person name="Miller A.N."/>
            <person name="Grigoriev I.V."/>
            <person name="Debuchy R."/>
            <person name="Gladieux P."/>
            <person name="Thoren M.H."/>
            <person name="Johannesson H."/>
        </authorList>
    </citation>
    <scope>NUCLEOTIDE SEQUENCE</scope>
    <source>
        <strain evidence="1">CBS 123565</strain>
    </source>
</reference>
<dbReference type="InterPro" id="IPR034660">
    <property type="entry name" value="DinB/YfiT-like"/>
</dbReference>
<evidence type="ECO:0000313" key="2">
    <source>
        <dbReference type="Proteomes" id="UP001304895"/>
    </source>
</evidence>
<gene>
    <name evidence="1" type="ORF">BT67DRAFT_450864</name>
</gene>